<evidence type="ECO:0000313" key="2">
    <source>
        <dbReference type="Proteomes" id="UP000325032"/>
    </source>
</evidence>
<gene>
    <name evidence="1" type="ORF">FX981_00754</name>
</gene>
<dbReference type="RefSeq" id="WP_149125869.1">
    <property type="nucleotide sequence ID" value="NZ_CP043404.1"/>
</dbReference>
<name>A0A5C0WD09_BACIA</name>
<dbReference type="GeneID" id="61767544"/>
<proteinExistence type="predicted"/>
<dbReference type="Pfam" id="PF10898">
    <property type="entry name" value="DUF2716"/>
    <property type="match status" value="1"/>
</dbReference>
<protein>
    <recommendedName>
        <fullName evidence="3">Sugar epimerase</fullName>
    </recommendedName>
</protein>
<reference evidence="1 2" key="1">
    <citation type="journal article" date="2018" name="Plant Biotechnol. Rep.">
        <title>Diversity and antifungal activity of endophytic bacteria associated with Panax ginseng seedlings.</title>
        <authorList>
            <person name="Park J.M."/>
            <person name="Hong C.E."/>
            <person name="Jo S.H."/>
        </authorList>
    </citation>
    <scope>NUCLEOTIDE SEQUENCE [LARGE SCALE GENOMIC DNA]</scope>
    <source>
        <strain evidence="1 2">PgKB20</strain>
    </source>
</reference>
<keyword evidence="2" id="KW-1185">Reference proteome</keyword>
<dbReference type="InterPro" id="IPR020323">
    <property type="entry name" value="DUF2716"/>
</dbReference>
<evidence type="ECO:0008006" key="3">
    <source>
        <dbReference type="Google" id="ProtNLM"/>
    </source>
</evidence>
<accession>A0A5C0WD09</accession>
<sequence length="164" mass="19553">MENWIPLKNKELKFAWKTFAREFKFKPSISRFPAFQAPSPYITYDISAYFEDSSLLHTDEDLEKKTLLSFQENITGTDEYMLALDWQHECYWITPYGLFEKDEFGEWKVPVLPNGDYYFFLSKEMDWGLLGHPWEQSITVFGEGLIDSFSRHHPLLFQRKIRDG</sequence>
<dbReference type="EMBL" id="CP043404">
    <property type="protein sequence ID" value="QEK62569.1"/>
    <property type="molecule type" value="Genomic_DNA"/>
</dbReference>
<organism evidence="1 2">
    <name type="scientific">Bacillus safensis</name>
    <dbReference type="NCBI Taxonomy" id="561879"/>
    <lineage>
        <taxon>Bacteria</taxon>
        <taxon>Bacillati</taxon>
        <taxon>Bacillota</taxon>
        <taxon>Bacilli</taxon>
        <taxon>Bacillales</taxon>
        <taxon>Bacillaceae</taxon>
        <taxon>Bacillus</taxon>
    </lineage>
</organism>
<evidence type="ECO:0000313" key="1">
    <source>
        <dbReference type="EMBL" id="QEK62569.1"/>
    </source>
</evidence>
<dbReference type="Proteomes" id="UP000325032">
    <property type="component" value="Chromosome"/>
</dbReference>
<dbReference type="AlphaFoldDB" id="A0A5C0WD09"/>